<dbReference type="InterPro" id="IPR021130">
    <property type="entry name" value="PRib-ATP_PPHydrolase-like"/>
</dbReference>
<keyword evidence="3 8" id="KW-0028">Amino-acid biosynthesis</keyword>
<feature type="transmembrane region" description="Helical" evidence="9">
    <location>
        <begin position="64"/>
        <end position="83"/>
    </location>
</feature>
<proteinExistence type="inferred from homology"/>
<dbReference type="GO" id="GO:0005524">
    <property type="term" value="F:ATP binding"/>
    <property type="evidence" value="ECO:0007669"/>
    <property type="project" value="UniProtKB-KW"/>
</dbReference>
<comment type="catalytic activity">
    <reaction evidence="1 8">
        <text>1-(5-phospho-beta-D-ribosyl)-ATP + H2O = 1-(5-phospho-beta-D-ribosyl)-5'-AMP + diphosphate + H(+)</text>
        <dbReference type="Rhea" id="RHEA:22828"/>
        <dbReference type="ChEBI" id="CHEBI:15377"/>
        <dbReference type="ChEBI" id="CHEBI:15378"/>
        <dbReference type="ChEBI" id="CHEBI:33019"/>
        <dbReference type="ChEBI" id="CHEBI:59457"/>
        <dbReference type="ChEBI" id="CHEBI:73183"/>
        <dbReference type="EC" id="3.6.1.31"/>
    </reaction>
</comment>
<comment type="caution">
    <text evidence="10">The sequence shown here is derived from an EMBL/GenBank/DDBJ whole genome shotgun (WGS) entry which is preliminary data.</text>
</comment>
<keyword evidence="8" id="KW-0963">Cytoplasm</keyword>
<evidence type="ECO:0000256" key="9">
    <source>
        <dbReference type="SAM" id="Phobius"/>
    </source>
</evidence>
<evidence type="ECO:0000256" key="7">
    <source>
        <dbReference type="ARBA" id="ARBA00023102"/>
    </source>
</evidence>
<dbReference type="CDD" id="cd11534">
    <property type="entry name" value="NTP-PPase_HisIE_like"/>
    <property type="match status" value="1"/>
</dbReference>
<name>A0A2M7BWV4_9BACT</name>
<sequence length="92" mass="10747">MTIDKLYKIIKNRRLKMPKDSYVASLFRAGQDRIIQKIGEEATEVIIAAKNKNKKRIVSEIADLWFYLLVMLISLGITPKEILQELDKRNKK</sequence>
<evidence type="ECO:0000256" key="5">
    <source>
        <dbReference type="ARBA" id="ARBA00022801"/>
    </source>
</evidence>
<dbReference type="EMBL" id="PEUY01000033">
    <property type="protein sequence ID" value="PIV11019.1"/>
    <property type="molecule type" value="Genomic_DNA"/>
</dbReference>
<dbReference type="FunFam" id="1.10.287.1080:FF:000002">
    <property type="entry name" value="Histidine biosynthesis bifunctional protein HisIE"/>
    <property type="match status" value="1"/>
</dbReference>
<dbReference type="Gene3D" id="1.10.287.1080">
    <property type="entry name" value="MazG-like"/>
    <property type="match status" value="1"/>
</dbReference>
<dbReference type="Pfam" id="PF01503">
    <property type="entry name" value="PRA-PH"/>
    <property type="match status" value="1"/>
</dbReference>
<dbReference type="UniPathway" id="UPA00031">
    <property type="reaction ID" value="UER00007"/>
</dbReference>
<keyword evidence="9" id="KW-0812">Transmembrane</keyword>
<keyword evidence="5 8" id="KW-0378">Hydrolase</keyword>
<dbReference type="NCBIfam" id="NF001611">
    <property type="entry name" value="PRK00400.1-3"/>
    <property type="match status" value="1"/>
</dbReference>
<reference evidence="11" key="1">
    <citation type="submission" date="2017-09" db="EMBL/GenBank/DDBJ databases">
        <title>Depth-based differentiation of microbial function through sediment-hosted aquifers and enrichment of novel symbionts in the deep terrestrial subsurface.</title>
        <authorList>
            <person name="Probst A.J."/>
            <person name="Ladd B."/>
            <person name="Jarett J.K."/>
            <person name="Geller-Mcgrath D.E."/>
            <person name="Sieber C.M.K."/>
            <person name="Emerson J.B."/>
            <person name="Anantharaman K."/>
            <person name="Thomas B.C."/>
            <person name="Malmstrom R."/>
            <person name="Stieglmeier M."/>
            <person name="Klingl A."/>
            <person name="Woyke T."/>
            <person name="Ryan C.M."/>
            <person name="Banfield J.F."/>
        </authorList>
    </citation>
    <scope>NUCLEOTIDE SEQUENCE [LARGE SCALE GENOMIC DNA]</scope>
</reference>
<evidence type="ECO:0000256" key="2">
    <source>
        <dbReference type="ARBA" id="ARBA00005204"/>
    </source>
</evidence>
<comment type="pathway">
    <text evidence="2 8">Amino-acid biosynthesis; L-histidine biosynthesis; L-histidine from 5-phospho-alpha-D-ribose 1-diphosphate: step 2/9.</text>
</comment>
<comment type="similarity">
    <text evidence="8">Belongs to the PRA-PH family.</text>
</comment>
<evidence type="ECO:0000313" key="11">
    <source>
        <dbReference type="Proteomes" id="UP000230673"/>
    </source>
</evidence>
<evidence type="ECO:0000256" key="3">
    <source>
        <dbReference type="ARBA" id="ARBA00022605"/>
    </source>
</evidence>
<dbReference type="GO" id="GO:0000105">
    <property type="term" value="P:L-histidine biosynthetic process"/>
    <property type="evidence" value="ECO:0007669"/>
    <property type="project" value="UniProtKB-UniRule"/>
</dbReference>
<keyword evidence="6 8" id="KW-0067">ATP-binding</keyword>
<evidence type="ECO:0000256" key="1">
    <source>
        <dbReference type="ARBA" id="ARBA00001460"/>
    </source>
</evidence>
<dbReference type="Proteomes" id="UP000230673">
    <property type="component" value="Unassembled WGS sequence"/>
</dbReference>
<evidence type="ECO:0000313" key="10">
    <source>
        <dbReference type="EMBL" id="PIV11019.1"/>
    </source>
</evidence>
<comment type="subcellular location">
    <subcellularLocation>
        <location evidence="8">Cytoplasm</location>
    </subcellularLocation>
</comment>
<organism evidence="10 11">
    <name type="scientific">Candidatus Roizmanbacteria bacterium CG03_land_8_20_14_0_80_35_26</name>
    <dbReference type="NCBI Taxonomy" id="1974845"/>
    <lineage>
        <taxon>Bacteria</taxon>
        <taxon>Candidatus Roizmaniibacteriota</taxon>
    </lineage>
</organism>
<dbReference type="HAMAP" id="MF_01020">
    <property type="entry name" value="HisE"/>
    <property type="match status" value="1"/>
</dbReference>
<keyword evidence="7 8" id="KW-0368">Histidine biosynthesis</keyword>
<dbReference type="EC" id="3.6.1.31" evidence="8"/>
<gene>
    <name evidence="8" type="primary">hisE</name>
    <name evidence="10" type="ORF">COS50_02385</name>
</gene>
<evidence type="ECO:0000256" key="4">
    <source>
        <dbReference type="ARBA" id="ARBA00022741"/>
    </source>
</evidence>
<dbReference type="GO" id="GO:0005737">
    <property type="term" value="C:cytoplasm"/>
    <property type="evidence" value="ECO:0007669"/>
    <property type="project" value="UniProtKB-SubCell"/>
</dbReference>
<protein>
    <recommendedName>
        <fullName evidence="8">Phosphoribosyl-ATP pyrophosphatase</fullName>
        <shortName evidence="8">PRA-PH</shortName>
        <ecNumber evidence="8">3.6.1.31</ecNumber>
    </recommendedName>
</protein>
<evidence type="ECO:0000256" key="8">
    <source>
        <dbReference type="HAMAP-Rule" id="MF_01020"/>
    </source>
</evidence>
<dbReference type="AlphaFoldDB" id="A0A2M7BWV4"/>
<dbReference type="PANTHER" id="PTHR42945">
    <property type="entry name" value="HISTIDINE BIOSYNTHESIS BIFUNCTIONAL PROTEIN"/>
    <property type="match status" value="1"/>
</dbReference>
<evidence type="ECO:0000256" key="6">
    <source>
        <dbReference type="ARBA" id="ARBA00022840"/>
    </source>
</evidence>
<accession>A0A2M7BWV4</accession>
<dbReference type="PANTHER" id="PTHR42945:SF1">
    <property type="entry name" value="HISTIDINE BIOSYNTHESIS BIFUNCTIONAL PROTEIN HIS7"/>
    <property type="match status" value="1"/>
</dbReference>
<dbReference type="InterPro" id="IPR008179">
    <property type="entry name" value="HisE"/>
</dbReference>
<dbReference type="SUPFAM" id="SSF101386">
    <property type="entry name" value="all-alpha NTP pyrophosphatases"/>
    <property type="match status" value="1"/>
</dbReference>
<keyword evidence="4 8" id="KW-0547">Nucleotide-binding</keyword>
<keyword evidence="9" id="KW-0472">Membrane</keyword>
<dbReference type="GO" id="GO:0004636">
    <property type="term" value="F:phosphoribosyl-ATP diphosphatase activity"/>
    <property type="evidence" value="ECO:0007669"/>
    <property type="project" value="UniProtKB-UniRule"/>
</dbReference>
<dbReference type="NCBIfam" id="TIGR03188">
    <property type="entry name" value="histidine_hisI"/>
    <property type="match status" value="1"/>
</dbReference>
<keyword evidence="9" id="KW-1133">Transmembrane helix</keyword>